<keyword evidence="2" id="KW-0813">Transport</keyword>
<feature type="domain" description="Major facilitator superfamily (MFS) profile" evidence="8">
    <location>
        <begin position="30"/>
        <end position="462"/>
    </location>
</feature>
<feature type="transmembrane region" description="Helical" evidence="7">
    <location>
        <begin position="96"/>
        <end position="114"/>
    </location>
</feature>
<gene>
    <name evidence="9" type="ORF">A9D14_02335</name>
    <name evidence="10" type="ORF">H4O24_13700</name>
</gene>
<dbReference type="InterPro" id="IPR011701">
    <property type="entry name" value="MFS"/>
</dbReference>
<reference evidence="9 11" key="1">
    <citation type="submission" date="2017-01" db="EMBL/GenBank/DDBJ databases">
        <title>Complete genome sequence of esterase-producing bacterium Croceicoccus marinus E4A9.</title>
        <authorList>
            <person name="Wu Y.-H."/>
            <person name="Cheng H."/>
            <person name="Xu L."/>
            <person name="Huo Y.-Y."/>
            <person name="Wang C.-S."/>
            <person name="Xu X.-W."/>
        </authorList>
    </citation>
    <scope>NUCLEOTIDE SEQUENCE [LARGE SCALE GENOMIC DNA]</scope>
    <source>
        <strain evidence="9 11">E4A9</strain>
    </source>
</reference>
<evidence type="ECO:0000313" key="11">
    <source>
        <dbReference type="Proteomes" id="UP000195807"/>
    </source>
</evidence>
<evidence type="ECO:0000256" key="7">
    <source>
        <dbReference type="SAM" id="Phobius"/>
    </source>
</evidence>
<dbReference type="SUPFAM" id="SSF103473">
    <property type="entry name" value="MFS general substrate transporter"/>
    <property type="match status" value="1"/>
</dbReference>
<name>A0A1Z1F907_9SPHN</name>
<keyword evidence="5 7" id="KW-0472">Membrane</keyword>
<evidence type="ECO:0000313" key="9">
    <source>
        <dbReference type="EMBL" id="ARU15232.1"/>
    </source>
</evidence>
<feature type="transmembrane region" description="Helical" evidence="7">
    <location>
        <begin position="154"/>
        <end position="176"/>
    </location>
</feature>
<reference evidence="10 12" key="2">
    <citation type="submission" date="2020-08" db="EMBL/GenBank/DDBJ databases">
        <authorList>
            <person name="Liu G."/>
            <person name="Sun C."/>
        </authorList>
    </citation>
    <scope>NUCLEOTIDE SEQUENCE [LARGE SCALE GENOMIC DNA]</scope>
    <source>
        <strain evidence="10 12">OT19</strain>
    </source>
</reference>
<evidence type="ECO:0000256" key="1">
    <source>
        <dbReference type="ARBA" id="ARBA00004141"/>
    </source>
</evidence>
<feature type="transmembrane region" description="Helical" evidence="7">
    <location>
        <begin position="279"/>
        <end position="303"/>
    </location>
</feature>
<accession>A0A1Z1F907</accession>
<dbReference type="OrthoDB" id="9812221at2"/>
<evidence type="ECO:0000313" key="10">
    <source>
        <dbReference type="EMBL" id="QNE04947.1"/>
    </source>
</evidence>
<dbReference type="AlphaFoldDB" id="A0A1Z1F907"/>
<evidence type="ECO:0000259" key="8">
    <source>
        <dbReference type="PROSITE" id="PS50850"/>
    </source>
</evidence>
<dbReference type="Proteomes" id="UP000195807">
    <property type="component" value="Chromosome"/>
</dbReference>
<protein>
    <submittedName>
        <fullName evidence="9">MFS transporter</fullName>
    </submittedName>
</protein>
<dbReference type="Gene3D" id="1.20.1250.20">
    <property type="entry name" value="MFS general substrate transporter like domains"/>
    <property type="match status" value="1"/>
</dbReference>
<evidence type="ECO:0000256" key="5">
    <source>
        <dbReference type="ARBA" id="ARBA00023136"/>
    </source>
</evidence>
<feature type="transmembrane region" description="Helical" evidence="7">
    <location>
        <begin position="315"/>
        <end position="333"/>
    </location>
</feature>
<keyword evidence="11" id="KW-1185">Reference proteome</keyword>
<comment type="subcellular location">
    <subcellularLocation>
        <location evidence="1">Membrane</location>
        <topology evidence="1">Multi-pass membrane protein</topology>
    </subcellularLocation>
</comment>
<dbReference type="RefSeq" id="WP_066842618.1">
    <property type="nucleotide sequence ID" value="NZ_CP019602.1"/>
</dbReference>
<evidence type="ECO:0000256" key="6">
    <source>
        <dbReference type="SAM" id="MobiDB-lite"/>
    </source>
</evidence>
<feature type="transmembrane region" description="Helical" evidence="7">
    <location>
        <begin position="345"/>
        <end position="366"/>
    </location>
</feature>
<feature type="transmembrane region" description="Helical" evidence="7">
    <location>
        <begin position="240"/>
        <end position="258"/>
    </location>
</feature>
<dbReference type="InterPro" id="IPR036259">
    <property type="entry name" value="MFS_trans_sf"/>
</dbReference>
<dbReference type="PRINTS" id="PR01036">
    <property type="entry name" value="TCRTETB"/>
</dbReference>
<evidence type="ECO:0000256" key="2">
    <source>
        <dbReference type="ARBA" id="ARBA00022448"/>
    </source>
</evidence>
<dbReference type="GO" id="GO:0016020">
    <property type="term" value="C:membrane"/>
    <property type="evidence" value="ECO:0007669"/>
    <property type="project" value="UniProtKB-SubCell"/>
</dbReference>
<evidence type="ECO:0000256" key="4">
    <source>
        <dbReference type="ARBA" id="ARBA00022989"/>
    </source>
</evidence>
<keyword evidence="3 7" id="KW-0812">Transmembrane</keyword>
<feature type="transmembrane region" description="Helical" evidence="7">
    <location>
        <begin position="415"/>
        <end position="434"/>
    </location>
</feature>
<feature type="transmembrane region" description="Helical" evidence="7">
    <location>
        <begin position="120"/>
        <end position="142"/>
    </location>
</feature>
<dbReference type="EMBL" id="CP060052">
    <property type="protein sequence ID" value="QNE04947.1"/>
    <property type="molecule type" value="Genomic_DNA"/>
</dbReference>
<dbReference type="InterPro" id="IPR020846">
    <property type="entry name" value="MFS_dom"/>
</dbReference>
<dbReference type="GO" id="GO:0022857">
    <property type="term" value="F:transmembrane transporter activity"/>
    <property type="evidence" value="ECO:0007669"/>
    <property type="project" value="InterPro"/>
</dbReference>
<organism evidence="9 11">
    <name type="scientific">Croceicoccus marinus</name>
    <dbReference type="NCBI Taxonomy" id="450378"/>
    <lineage>
        <taxon>Bacteria</taxon>
        <taxon>Pseudomonadati</taxon>
        <taxon>Pseudomonadota</taxon>
        <taxon>Alphaproteobacteria</taxon>
        <taxon>Sphingomonadales</taxon>
        <taxon>Erythrobacteraceae</taxon>
        <taxon>Croceicoccus</taxon>
    </lineage>
</organism>
<dbReference type="Proteomes" id="UP000515297">
    <property type="component" value="Chromosome"/>
</dbReference>
<evidence type="ECO:0000313" key="12">
    <source>
        <dbReference type="Proteomes" id="UP000515297"/>
    </source>
</evidence>
<feature type="transmembrane region" description="Helical" evidence="7">
    <location>
        <begin position="182"/>
        <end position="200"/>
    </location>
</feature>
<proteinExistence type="predicted"/>
<dbReference type="PANTHER" id="PTHR42718:SF9">
    <property type="entry name" value="MAJOR FACILITATOR SUPERFAMILY MULTIDRUG TRANSPORTER MFSC"/>
    <property type="match status" value="1"/>
</dbReference>
<dbReference type="EMBL" id="CP019602">
    <property type="protein sequence ID" value="ARU15232.1"/>
    <property type="molecule type" value="Genomic_DNA"/>
</dbReference>
<feature type="transmembrane region" description="Helical" evidence="7">
    <location>
        <begin position="372"/>
        <end position="395"/>
    </location>
</feature>
<sequence>MNSAPAKTGKAPAHDREDGEGLPMPRRVWAIIAVSFGTALFVLDSVIANVALPTLSRELDVSEGAVTSVVTIYQLVMVMGLLPFAKLGDRIGHRRIYQIGQVLFCAASALVWFIDSFAMLLVLRALQALGASLALAVASAMIRNIYPEKSLGSGLGINSVVVASSAALAPTLGGFIVAHFSWQYVFVVAVPFALLSLVLGRSLPNARPGADLDGVGSVWSAVTVALLIGGVQLAAHEGTLLPGIAAFVFGVLSAWWLVKRERKQDRPVLPVDILALPAVGLSALAGAVAFCATGLLTVSLPFILEQKLGYTPDQVGLVLLPFPLTMLIFAPFTGWLSDRVAPTKLGLFGLAILIAGFASFIFLPADGSYVDVAWRLVTCAIGFAFFMPPNSRLLIGSAPRDRSAAAGGVLSTSRLFGQANAAALAGLMLGLGLGLGPVPFYVAIGLSVVAGLCSLTRYRTIIAQRRLAAFAEIGT</sequence>
<feature type="transmembrane region" description="Helical" evidence="7">
    <location>
        <begin position="28"/>
        <end position="52"/>
    </location>
</feature>
<dbReference type="Pfam" id="PF07690">
    <property type="entry name" value="MFS_1"/>
    <property type="match status" value="2"/>
</dbReference>
<dbReference type="CDD" id="cd17321">
    <property type="entry name" value="MFS_MMR_MDR_like"/>
    <property type="match status" value="1"/>
</dbReference>
<dbReference type="KEGG" id="cman:A9D14_02335"/>
<keyword evidence="4 7" id="KW-1133">Transmembrane helix</keyword>
<feature type="transmembrane region" description="Helical" evidence="7">
    <location>
        <begin position="64"/>
        <end position="84"/>
    </location>
</feature>
<evidence type="ECO:0000256" key="3">
    <source>
        <dbReference type="ARBA" id="ARBA00022692"/>
    </source>
</evidence>
<dbReference type="Gene3D" id="1.20.1720.10">
    <property type="entry name" value="Multidrug resistance protein D"/>
    <property type="match status" value="1"/>
</dbReference>
<dbReference type="PROSITE" id="PS50850">
    <property type="entry name" value="MFS"/>
    <property type="match status" value="1"/>
</dbReference>
<feature type="transmembrane region" description="Helical" evidence="7">
    <location>
        <begin position="212"/>
        <end position="234"/>
    </location>
</feature>
<dbReference type="PANTHER" id="PTHR42718">
    <property type="entry name" value="MAJOR FACILITATOR SUPERFAMILY MULTIDRUG TRANSPORTER MFSC"/>
    <property type="match status" value="1"/>
</dbReference>
<feature type="transmembrane region" description="Helical" evidence="7">
    <location>
        <begin position="440"/>
        <end position="458"/>
    </location>
</feature>
<feature type="region of interest" description="Disordered" evidence="6">
    <location>
        <begin position="1"/>
        <end position="20"/>
    </location>
</feature>